<reference evidence="10" key="2">
    <citation type="journal article" date="2019" name="IMA Fungus">
        <title>Genome sequencing and comparison of five Tilletia species to identify candidate genes for the detection of regulated species infecting wheat.</title>
        <authorList>
            <person name="Nguyen H.D.T."/>
            <person name="Sultana T."/>
            <person name="Kesanakurti P."/>
            <person name="Hambleton S."/>
        </authorList>
    </citation>
    <scope>NUCLEOTIDE SEQUENCE</scope>
    <source>
        <strain evidence="10">DAOMC 236422</strain>
    </source>
</reference>
<evidence type="ECO:0000256" key="6">
    <source>
        <dbReference type="ARBA" id="ARBA00059664"/>
    </source>
</evidence>
<dbReference type="EMBL" id="LWDG02000192">
    <property type="protein sequence ID" value="KAE8267866.1"/>
    <property type="molecule type" value="Genomic_DNA"/>
</dbReference>
<dbReference type="Pfam" id="PF00387">
    <property type="entry name" value="PI-PLC-Y"/>
    <property type="match status" value="1"/>
</dbReference>
<protein>
    <recommendedName>
        <fullName evidence="7">Phosphoinositide phospholipase C</fullName>
        <ecNumber evidence="7">3.1.4.11</ecNumber>
    </recommendedName>
</protein>
<evidence type="ECO:0000256" key="3">
    <source>
        <dbReference type="ARBA" id="ARBA00022963"/>
    </source>
</evidence>
<dbReference type="GO" id="GO:0048015">
    <property type="term" value="P:phosphatidylinositol-mediated signaling"/>
    <property type="evidence" value="ECO:0007669"/>
    <property type="project" value="TreeGrafter"/>
</dbReference>
<organism evidence="10 11">
    <name type="scientific">Tilletia walkeri</name>
    <dbReference type="NCBI Taxonomy" id="117179"/>
    <lineage>
        <taxon>Eukaryota</taxon>
        <taxon>Fungi</taxon>
        <taxon>Dikarya</taxon>
        <taxon>Basidiomycota</taxon>
        <taxon>Ustilaginomycotina</taxon>
        <taxon>Exobasidiomycetes</taxon>
        <taxon>Tilletiales</taxon>
        <taxon>Tilletiaceae</taxon>
        <taxon>Tilletia</taxon>
    </lineage>
</organism>
<name>A0A8X7T3X9_9BASI</name>
<comment type="function">
    <text evidence="6">The production of the second messenger molecules diacylglycerol (DAG) and inositol 1,4,5-trisphosphate (IP3) is mediated by activated phosphatidylinositol-specific phospholipase C enzymes.</text>
</comment>
<dbReference type="InterPro" id="IPR035892">
    <property type="entry name" value="C2_domain_sf"/>
</dbReference>
<dbReference type="GO" id="GO:0016042">
    <property type="term" value="P:lipid catabolic process"/>
    <property type="evidence" value="ECO:0007669"/>
    <property type="project" value="UniProtKB-KW"/>
</dbReference>
<evidence type="ECO:0000256" key="2">
    <source>
        <dbReference type="ARBA" id="ARBA00022801"/>
    </source>
</evidence>
<evidence type="ECO:0000313" key="10">
    <source>
        <dbReference type="EMBL" id="KAE8267866.1"/>
    </source>
</evidence>
<dbReference type="Pfam" id="PF00388">
    <property type="entry name" value="PI-PLC-X"/>
    <property type="match status" value="1"/>
</dbReference>
<evidence type="ECO:0000259" key="9">
    <source>
        <dbReference type="PROSITE" id="PS50008"/>
    </source>
</evidence>
<sequence length="632" mass="70602">MNKPCVTSRRESAQQQQHYHHLSTTSRTNSAPAVVPYNTSYHNPVMSDTVSRLLSKVHLGGDSSKDAPSDAAGGQGASARKRNQTSVNDGEDCGDYIEDDSLAGGGRAYGHNRTNVRVSEPMRRFLAQEGEIPDEAMAVEKSEALDVILKRPQVIVPDWVNDRSHPVSEYFISTSHNTYLSGRQLVGKSTTMTYTHTLRIGCRCVEIDAWDNEANYDEPAVTHGMTLSSTIPFRDVCQAIGDQVDAEIAEAKAGGTPLPLPVFISLENHCKERGQVAMYRIMQEVFGDKLVTQKIDTETEPSIKDLEGKITVMVEYYGLELNSDAESISSSESSSDEEERAMKKKKEEVKPSKIVPELATLGVYAQSIKPKDLSWLKGELRDPHNHMINVSEGTVYKLLEKHDAKAMITHNAHHLIRVYPAGLRIDSTNLHPCPFWAVGAQVAALNTQTFDASMQINEAFFAGTAGYALKPAPLRRDPPGPMSEGSIRVRLHIAGVSDLPVQSGREDDVKPYVTCTLHHGLSHRTKPEKRKTDVYKQHHHHPHLRRHPEMPPPTQPVWHETLEWTFDKAFFDLAVIRILIKSDDRWKENPVLCVAAMRALFAPKEWSFIRLLDLKGHETQSTMLAKFEIDDA</sequence>
<dbReference type="InterPro" id="IPR001711">
    <property type="entry name" value="PLipase_C_Pinositol-sp_Y"/>
</dbReference>
<dbReference type="PANTHER" id="PTHR10336:SF169">
    <property type="entry name" value="PHOSPHOINOSITIDE PHOSPHOLIPASE C"/>
    <property type="match status" value="1"/>
</dbReference>
<comment type="caution">
    <text evidence="10">The sequence shown here is derived from an EMBL/GenBank/DDBJ whole genome shotgun (WGS) entry which is preliminary data.</text>
</comment>
<reference evidence="10" key="1">
    <citation type="submission" date="2016-04" db="EMBL/GenBank/DDBJ databases">
        <authorList>
            <person name="Nguyen H.D."/>
            <person name="Samba Siva P."/>
            <person name="Cullis J."/>
            <person name="Levesque C.A."/>
            <person name="Hambleton S."/>
        </authorList>
    </citation>
    <scope>NUCLEOTIDE SEQUENCE</scope>
    <source>
        <strain evidence="10">DAOMC 236422</strain>
    </source>
</reference>
<feature type="compositionally biased region" description="Polar residues" evidence="8">
    <location>
        <begin position="13"/>
        <end position="36"/>
    </location>
</feature>
<dbReference type="PROSITE" id="PS50007">
    <property type="entry name" value="PIPLC_X_DOMAIN"/>
    <property type="match status" value="1"/>
</dbReference>
<dbReference type="SUPFAM" id="SSF51695">
    <property type="entry name" value="PLC-like phosphodiesterases"/>
    <property type="match status" value="1"/>
</dbReference>
<keyword evidence="4 7" id="KW-0443">Lipid metabolism</keyword>
<evidence type="ECO:0000256" key="8">
    <source>
        <dbReference type="SAM" id="MobiDB-lite"/>
    </source>
</evidence>
<dbReference type="FunFam" id="3.20.20.190:FF:000039">
    <property type="entry name" value="Phosphoinositide phospholipase C"/>
    <property type="match status" value="1"/>
</dbReference>
<evidence type="ECO:0000256" key="5">
    <source>
        <dbReference type="ARBA" id="ARBA00023224"/>
    </source>
</evidence>
<dbReference type="SUPFAM" id="SSF49562">
    <property type="entry name" value="C2 domain (Calcium/lipid-binding domain, CaLB)"/>
    <property type="match status" value="1"/>
</dbReference>
<dbReference type="InterPro" id="IPR017946">
    <property type="entry name" value="PLC-like_Pdiesterase_TIM-brl"/>
</dbReference>
<dbReference type="Gene3D" id="2.60.40.150">
    <property type="entry name" value="C2 domain"/>
    <property type="match status" value="1"/>
</dbReference>
<dbReference type="GO" id="GO:0004435">
    <property type="term" value="F:phosphatidylinositol-4,5-bisphosphate phospholipase C activity"/>
    <property type="evidence" value="ECO:0007669"/>
    <property type="project" value="UniProtKB-EC"/>
</dbReference>
<evidence type="ECO:0000256" key="7">
    <source>
        <dbReference type="RuleBase" id="RU361133"/>
    </source>
</evidence>
<dbReference type="Gene3D" id="3.20.20.190">
    <property type="entry name" value="Phosphatidylinositol (PI) phosphodiesterase"/>
    <property type="match status" value="1"/>
</dbReference>
<dbReference type="InterPro" id="IPR001192">
    <property type="entry name" value="PI-PLC_fam"/>
</dbReference>
<dbReference type="PANTHER" id="PTHR10336">
    <property type="entry name" value="PHOSPHOINOSITIDE-SPECIFIC PHOSPHOLIPASE C FAMILY PROTEIN"/>
    <property type="match status" value="1"/>
</dbReference>
<dbReference type="PRINTS" id="PR00390">
    <property type="entry name" value="PHPHLIPASEC"/>
</dbReference>
<feature type="region of interest" description="Disordered" evidence="8">
    <location>
        <begin position="327"/>
        <end position="349"/>
    </location>
</feature>
<evidence type="ECO:0000313" key="11">
    <source>
        <dbReference type="Proteomes" id="UP000078113"/>
    </source>
</evidence>
<evidence type="ECO:0000256" key="4">
    <source>
        <dbReference type="ARBA" id="ARBA00023098"/>
    </source>
</evidence>
<dbReference type="InterPro" id="IPR000909">
    <property type="entry name" value="PLipase_C_PInositol-sp_X_dom"/>
</dbReference>
<keyword evidence="3 7" id="KW-0442">Lipid degradation</keyword>
<dbReference type="Proteomes" id="UP000078113">
    <property type="component" value="Unassembled WGS sequence"/>
</dbReference>
<dbReference type="AlphaFoldDB" id="A0A8X7T3X9"/>
<proteinExistence type="predicted"/>
<accession>A0A8X7T3X9</accession>
<keyword evidence="11" id="KW-1185">Reference proteome</keyword>
<gene>
    <name evidence="10" type="ORF">A4X09_0g4485</name>
</gene>
<dbReference type="PROSITE" id="PS50008">
    <property type="entry name" value="PIPLC_Y_DOMAIN"/>
    <property type="match status" value="1"/>
</dbReference>
<keyword evidence="2 7" id="KW-0378">Hydrolase</keyword>
<comment type="catalytic activity">
    <reaction evidence="1 7">
        <text>a 1,2-diacyl-sn-glycero-3-phospho-(1D-myo-inositol-4,5-bisphosphate) + H2O = 1D-myo-inositol 1,4,5-trisphosphate + a 1,2-diacyl-sn-glycerol + H(+)</text>
        <dbReference type="Rhea" id="RHEA:33179"/>
        <dbReference type="ChEBI" id="CHEBI:15377"/>
        <dbReference type="ChEBI" id="CHEBI:15378"/>
        <dbReference type="ChEBI" id="CHEBI:17815"/>
        <dbReference type="ChEBI" id="CHEBI:58456"/>
        <dbReference type="ChEBI" id="CHEBI:203600"/>
        <dbReference type="EC" id="3.1.4.11"/>
    </reaction>
</comment>
<keyword evidence="5" id="KW-0807">Transducer</keyword>
<feature type="region of interest" description="Disordered" evidence="8">
    <location>
        <begin position="1"/>
        <end position="36"/>
    </location>
</feature>
<dbReference type="SMART" id="SM00149">
    <property type="entry name" value="PLCYc"/>
    <property type="match status" value="1"/>
</dbReference>
<evidence type="ECO:0000256" key="1">
    <source>
        <dbReference type="ARBA" id="ARBA00001195"/>
    </source>
</evidence>
<dbReference type="EC" id="3.1.4.11" evidence="7"/>
<dbReference type="SMART" id="SM00148">
    <property type="entry name" value="PLCXc"/>
    <property type="match status" value="1"/>
</dbReference>
<feature type="region of interest" description="Disordered" evidence="8">
    <location>
        <begin position="59"/>
        <end position="94"/>
    </location>
</feature>
<feature type="domain" description="PI-PLC Y-box" evidence="9">
    <location>
        <begin position="358"/>
        <end position="475"/>
    </location>
</feature>
<dbReference type="GO" id="GO:0051209">
    <property type="term" value="P:release of sequestered calcium ion into cytosol"/>
    <property type="evidence" value="ECO:0007669"/>
    <property type="project" value="TreeGrafter"/>
</dbReference>